<dbReference type="PANTHER" id="PTHR14269">
    <property type="entry name" value="CDP-DIACYLGLYCEROL--GLYCEROL-3-PHOSPHATE 3-PHOSPHATIDYLTRANSFERASE-RELATED"/>
    <property type="match status" value="1"/>
</dbReference>
<keyword evidence="14" id="KW-1208">Phospholipid metabolism</keyword>
<dbReference type="AlphaFoldDB" id="A0A2W5KD41"/>
<dbReference type="InterPro" id="IPR000462">
    <property type="entry name" value="CDP-OH_P_trans"/>
</dbReference>
<keyword evidence="12 17" id="KW-0472">Membrane</keyword>
<evidence type="ECO:0000256" key="14">
    <source>
        <dbReference type="ARBA" id="ARBA00023264"/>
    </source>
</evidence>
<keyword evidence="9 17" id="KW-0812">Transmembrane</keyword>
<evidence type="ECO:0000256" key="17">
    <source>
        <dbReference type="SAM" id="Phobius"/>
    </source>
</evidence>
<gene>
    <name evidence="18" type="ORF">DI565_10830</name>
</gene>
<evidence type="ECO:0000256" key="12">
    <source>
        <dbReference type="ARBA" id="ARBA00023136"/>
    </source>
</evidence>
<comment type="caution">
    <text evidence="18">The sequence shown here is derived from an EMBL/GenBank/DDBJ whole genome shotgun (WGS) entry which is preliminary data.</text>
</comment>
<comment type="pathway">
    <text evidence="3">Lipid metabolism.</text>
</comment>
<keyword evidence="11" id="KW-0443">Lipid metabolism</keyword>
<evidence type="ECO:0000256" key="13">
    <source>
        <dbReference type="ARBA" id="ARBA00023209"/>
    </source>
</evidence>
<feature type="transmembrane region" description="Helical" evidence="17">
    <location>
        <begin position="59"/>
        <end position="80"/>
    </location>
</feature>
<evidence type="ECO:0000256" key="16">
    <source>
        <dbReference type="RuleBase" id="RU003750"/>
    </source>
</evidence>
<dbReference type="PIRSF" id="PIRSF000847">
    <property type="entry name" value="Phos_ph_gly_syn"/>
    <property type="match status" value="1"/>
</dbReference>
<feature type="transmembrane region" description="Helical" evidence="17">
    <location>
        <begin position="86"/>
        <end position="108"/>
    </location>
</feature>
<evidence type="ECO:0000256" key="2">
    <source>
        <dbReference type="ARBA" id="ARBA00005042"/>
    </source>
</evidence>
<evidence type="ECO:0000256" key="15">
    <source>
        <dbReference type="ARBA" id="ARBA00048586"/>
    </source>
</evidence>
<proteinExistence type="inferred from homology"/>
<dbReference type="GO" id="GO:0016020">
    <property type="term" value="C:membrane"/>
    <property type="evidence" value="ECO:0007669"/>
    <property type="project" value="UniProtKB-SubCell"/>
</dbReference>
<feature type="transmembrane region" description="Helical" evidence="17">
    <location>
        <begin position="5"/>
        <end position="23"/>
    </location>
</feature>
<name>A0A2W5KD41_ANCNO</name>
<evidence type="ECO:0000256" key="4">
    <source>
        <dbReference type="ARBA" id="ARBA00010441"/>
    </source>
</evidence>
<dbReference type="Pfam" id="PF01066">
    <property type="entry name" value="CDP-OH_P_transf"/>
    <property type="match status" value="1"/>
</dbReference>
<keyword evidence="10 17" id="KW-1133">Transmembrane helix</keyword>
<dbReference type="EMBL" id="QFPN01000005">
    <property type="protein sequence ID" value="PZQ14932.1"/>
    <property type="molecule type" value="Genomic_DNA"/>
</dbReference>
<dbReference type="InterPro" id="IPR048254">
    <property type="entry name" value="CDP_ALCOHOL_P_TRANSF_CS"/>
</dbReference>
<protein>
    <recommendedName>
        <fullName evidence="6">CDP-diacylglycerol--glycerol-3-phosphate 3-phosphatidyltransferase</fullName>
        <ecNumber evidence="5">2.7.8.5</ecNumber>
    </recommendedName>
</protein>
<dbReference type="Gene3D" id="1.20.120.1760">
    <property type="match status" value="1"/>
</dbReference>
<accession>A0A2W5KD41</accession>
<dbReference type="PROSITE" id="PS00379">
    <property type="entry name" value="CDP_ALCOHOL_P_TRANSF"/>
    <property type="match status" value="1"/>
</dbReference>
<evidence type="ECO:0000256" key="1">
    <source>
        <dbReference type="ARBA" id="ARBA00004141"/>
    </source>
</evidence>
<dbReference type="GO" id="GO:0046474">
    <property type="term" value="P:glycerophospholipid biosynthetic process"/>
    <property type="evidence" value="ECO:0007669"/>
    <property type="project" value="TreeGrafter"/>
</dbReference>
<dbReference type="InterPro" id="IPR043130">
    <property type="entry name" value="CDP-OH_PTrfase_TM_dom"/>
</dbReference>
<dbReference type="EC" id="2.7.8.5" evidence="5"/>
<comment type="subcellular location">
    <subcellularLocation>
        <location evidence="1">Membrane</location>
        <topology evidence="1">Multi-pass membrane protein</topology>
    </subcellularLocation>
</comment>
<evidence type="ECO:0000256" key="11">
    <source>
        <dbReference type="ARBA" id="ARBA00023098"/>
    </source>
</evidence>
<reference evidence="18 19" key="1">
    <citation type="submission" date="2017-08" db="EMBL/GenBank/DDBJ databases">
        <title>Infants hospitalized years apart are colonized by the same room-sourced microbial strains.</title>
        <authorList>
            <person name="Brooks B."/>
            <person name="Olm M.R."/>
            <person name="Firek B.A."/>
            <person name="Baker R."/>
            <person name="Thomas B.C."/>
            <person name="Morowitz M.J."/>
            <person name="Banfield J.F."/>
        </authorList>
    </citation>
    <scope>NUCLEOTIDE SEQUENCE [LARGE SCALE GENOMIC DNA]</scope>
    <source>
        <strain evidence="18">S2_005_003_R2_43</strain>
    </source>
</reference>
<dbReference type="PANTHER" id="PTHR14269:SF62">
    <property type="entry name" value="CDP-DIACYLGLYCEROL--GLYCEROL-3-PHOSPHATE 3-PHOSPHATIDYLTRANSFERASE 1, CHLOROPLASTIC"/>
    <property type="match status" value="1"/>
</dbReference>
<evidence type="ECO:0000256" key="3">
    <source>
        <dbReference type="ARBA" id="ARBA00005189"/>
    </source>
</evidence>
<evidence type="ECO:0000256" key="8">
    <source>
        <dbReference type="ARBA" id="ARBA00022679"/>
    </source>
</evidence>
<evidence type="ECO:0000256" key="6">
    <source>
        <dbReference type="ARBA" id="ARBA00014944"/>
    </source>
</evidence>
<dbReference type="Proteomes" id="UP000249577">
    <property type="component" value="Unassembled WGS sequence"/>
</dbReference>
<sequence>MNIPNLLTIGRIFAVPIVIWLIASGEHLAAFWLFSIAAVTDGLDGAIARSFNQRTELGAYLDPVADKALLVSIYVTLAILGDIPRALAIAVVFRDVVIIGAVILTWLIDRPFPIDPLKISKLNTLAQLLFAGLVLGARGYGLDLGAVETAGAYLVGALTLASAGAYLAAFIRHMD</sequence>
<evidence type="ECO:0000256" key="5">
    <source>
        <dbReference type="ARBA" id="ARBA00013170"/>
    </source>
</evidence>
<comment type="pathway">
    <text evidence="2">Phospholipid metabolism; phosphatidylglycerol biosynthesis; phosphatidylglycerol from CDP-diacylglycerol: step 1/2.</text>
</comment>
<keyword evidence="13" id="KW-0594">Phospholipid biosynthesis</keyword>
<feature type="transmembrane region" description="Helical" evidence="17">
    <location>
        <begin position="152"/>
        <end position="171"/>
    </location>
</feature>
<evidence type="ECO:0000313" key="19">
    <source>
        <dbReference type="Proteomes" id="UP000249577"/>
    </source>
</evidence>
<organism evidence="18 19">
    <name type="scientific">Ancylobacter novellus</name>
    <name type="common">Thiobacillus novellus</name>
    <dbReference type="NCBI Taxonomy" id="921"/>
    <lineage>
        <taxon>Bacteria</taxon>
        <taxon>Pseudomonadati</taxon>
        <taxon>Pseudomonadota</taxon>
        <taxon>Alphaproteobacteria</taxon>
        <taxon>Hyphomicrobiales</taxon>
        <taxon>Xanthobacteraceae</taxon>
        <taxon>Ancylobacter</taxon>
    </lineage>
</organism>
<dbReference type="InterPro" id="IPR004570">
    <property type="entry name" value="Phosphatidylglycerol_P_synth"/>
</dbReference>
<dbReference type="FunFam" id="1.20.120.1760:FF:000033">
    <property type="entry name" value="CDP-alcohol phosphatidyltransferase"/>
    <property type="match status" value="1"/>
</dbReference>
<dbReference type="GO" id="GO:0008444">
    <property type="term" value="F:CDP-diacylglycerol-glycerol-3-phosphate 3-phosphatidyltransferase activity"/>
    <property type="evidence" value="ECO:0007669"/>
    <property type="project" value="UniProtKB-EC"/>
</dbReference>
<comment type="catalytic activity">
    <reaction evidence="15">
        <text>a CDP-1,2-diacyl-sn-glycerol + sn-glycerol 3-phosphate = a 1,2-diacyl-sn-glycero-3-phospho-(1'-sn-glycero-3'-phosphate) + CMP + H(+)</text>
        <dbReference type="Rhea" id="RHEA:12593"/>
        <dbReference type="ChEBI" id="CHEBI:15378"/>
        <dbReference type="ChEBI" id="CHEBI:57597"/>
        <dbReference type="ChEBI" id="CHEBI:58332"/>
        <dbReference type="ChEBI" id="CHEBI:60110"/>
        <dbReference type="ChEBI" id="CHEBI:60377"/>
        <dbReference type="EC" id="2.7.8.5"/>
    </reaction>
</comment>
<evidence type="ECO:0000256" key="9">
    <source>
        <dbReference type="ARBA" id="ARBA00022692"/>
    </source>
</evidence>
<evidence type="ECO:0000256" key="7">
    <source>
        <dbReference type="ARBA" id="ARBA00022516"/>
    </source>
</evidence>
<comment type="similarity">
    <text evidence="4 16">Belongs to the CDP-alcohol phosphatidyltransferase class-I family.</text>
</comment>
<dbReference type="InterPro" id="IPR050324">
    <property type="entry name" value="CDP-alcohol_PTase-I"/>
</dbReference>
<keyword evidence="7" id="KW-0444">Lipid biosynthesis</keyword>
<keyword evidence="8 16" id="KW-0808">Transferase</keyword>
<evidence type="ECO:0000256" key="10">
    <source>
        <dbReference type="ARBA" id="ARBA00022989"/>
    </source>
</evidence>
<evidence type="ECO:0000313" key="18">
    <source>
        <dbReference type="EMBL" id="PZQ14932.1"/>
    </source>
</evidence>
<feature type="transmembrane region" description="Helical" evidence="17">
    <location>
        <begin position="120"/>
        <end position="140"/>
    </location>
</feature>